<protein>
    <submittedName>
        <fullName evidence="1">Restriction endonuclease</fullName>
    </submittedName>
</protein>
<keyword evidence="1" id="KW-0540">Nuclease</keyword>
<proteinExistence type="predicted"/>
<sequence>MDINPAKLRIIEITEYENKSFTLDEIPYSAGVELYEKYKTQVDIEFPTYTTKGYWKLKAKGWVGYIPVTPKLHLKINPKVPIQNLFGMLEYAYNLKGFRFLEGLMNCESLEDFYKNLAHILADKILERCRKGLYRTYLPKIQQLYYVRGRLDVQQIIQKPWNVKLKCNYEEHTADVKENQILAWTLYIIGLSSLCSERVSPTVRKAYHALQGLVTLQPCSAEDCIARQYNRLNPDYELLHNLCRLFLENSSPSHKRGNYKTLPFLADMAHLYELFVAEWLKKNTPQGYFFKQQHPIEISQNRHFNIDILLCDADTGKTIAVLDTKYKAPEQAGNTDIHQMISYANTTKCKQAFLIYPKDLTQALDIKSDEIRVRSLTFSLDDNLDRAGQTFLKNLLLLIPSESHQ</sequence>
<reference evidence="1 2" key="1">
    <citation type="journal article" date="2020" name="ISME J.">
        <title>Comparative genomics reveals insights into cyanobacterial evolution and habitat adaptation.</title>
        <authorList>
            <person name="Chen M.Y."/>
            <person name="Teng W.K."/>
            <person name="Zhao L."/>
            <person name="Hu C.X."/>
            <person name="Zhou Y.K."/>
            <person name="Han B.P."/>
            <person name="Song L.R."/>
            <person name="Shu W.S."/>
        </authorList>
    </citation>
    <scope>NUCLEOTIDE SEQUENCE [LARGE SCALE GENOMIC DNA]</scope>
    <source>
        <strain evidence="1 2">FACHB-391</strain>
    </source>
</reference>
<evidence type="ECO:0000313" key="2">
    <source>
        <dbReference type="Proteomes" id="UP000604661"/>
    </source>
</evidence>
<organism evidence="1 2">
    <name type="scientific">Nostoc linckia FACHB-391</name>
    <dbReference type="NCBI Taxonomy" id="2692906"/>
    <lineage>
        <taxon>Bacteria</taxon>
        <taxon>Bacillati</taxon>
        <taxon>Cyanobacteriota</taxon>
        <taxon>Cyanophyceae</taxon>
        <taxon>Nostocales</taxon>
        <taxon>Nostocaceae</taxon>
        <taxon>Nostoc</taxon>
    </lineage>
</organism>
<dbReference type="RefSeq" id="WP_190894317.1">
    <property type="nucleotide sequence ID" value="NZ_JACJTE010000013.1"/>
</dbReference>
<name>A0ABR8EW02_NOSLI</name>
<comment type="caution">
    <text evidence="1">The sequence shown here is derived from an EMBL/GenBank/DDBJ whole genome shotgun (WGS) entry which is preliminary data.</text>
</comment>
<dbReference type="PANTHER" id="PTHR38733:SF1">
    <property type="entry name" value="TYPE IV METHYL-DIRECTED RESTRICTION ENZYME ECOKMCRBC"/>
    <property type="match status" value="1"/>
</dbReference>
<keyword evidence="2" id="KW-1185">Reference proteome</keyword>
<dbReference type="GO" id="GO:0004519">
    <property type="term" value="F:endonuclease activity"/>
    <property type="evidence" value="ECO:0007669"/>
    <property type="project" value="UniProtKB-KW"/>
</dbReference>
<dbReference type="EMBL" id="JACJTE010000013">
    <property type="protein sequence ID" value="MBD2561739.1"/>
    <property type="molecule type" value="Genomic_DNA"/>
</dbReference>
<accession>A0ABR8EW02</accession>
<dbReference type="PANTHER" id="PTHR38733">
    <property type="entry name" value="PROTEIN MCRC"/>
    <property type="match status" value="1"/>
</dbReference>
<gene>
    <name evidence="1" type="ORF">H6G95_14175</name>
</gene>
<dbReference type="Pfam" id="PF10117">
    <property type="entry name" value="McrBC"/>
    <property type="match status" value="1"/>
</dbReference>
<dbReference type="Proteomes" id="UP000604661">
    <property type="component" value="Unassembled WGS sequence"/>
</dbReference>
<evidence type="ECO:0000313" key="1">
    <source>
        <dbReference type="EMBL" id="MBD2561739.1"/>
    </source>
</evidence>
<keyword evidence="1" id="KW-0378">Hydrolase</keyword>
<dbReference type="InterPro" id="IPR019292">
    <property type="entry name" value="McrC"/>
</dbReference>
<keyword evidence="1" id="KW-0255">Endonuclease</keyword>